<feature type="non-terminal residue" evidence="1">
    <location>
        <position position="1"/>
    </location>
</feature>
<dbReference type="OrthoDB" id="2427805at2759"/>
<protein>
    <submittedName>
        <fullName evidence="1">Uncharacterized protein</fullName>
    </submittedName>
</protein>
<name>A0A397TGN7_9GLOM</name>
<accession>A0A397TGN7</accession>
<dbReference type="EMBL" id="QKYT01000030">
    <property type="protein sequence ID" value="RIA97413.1"/>
    <property type="molecule type" value="Genomic_DNA"/>
</dbReference>
<sequence>LKVANFEAWFNCHVWNPILGQAFGDMDVITVIRGESTSLASGTRKNTKRQSGKWWKMGRRGDWILRFVNNGKKDEFGAGEAGKSWVDEHGTKFLKEAGLKLPKTLKDMLVKLMARARWEKERCAKIQTVGAIHAGMYDLPTSAKKSICQANIFN</sequence>
<proteinExistence type="predicted"/>
<dbReference type="Proteomes" id="UP000265703">
    <property type="component" value="Unassembled WGS sequence"/>
</dbReference>
<evidence type="ECO:0000313" key="1">
    <source>
        <dbReference type="EMBL" id="RIA97413.1"/>
    </source>
</evidence>
<keyword evidence="2" id="KW-1185">Reference proteome</keyword>
<comment type="caution">
    <text evidence="1">The sequence shown here is derived from an EMBL/GenBank/DDBJ whole genome shotgun (WGS) entry which is preliminary data.</text>
</comment>
<dbReference type="AlphaFoldDB" id="A0A397TGN7"/>
<reference evidence="1 2" key="1">
    <citation type="submission" date="2018-06" db="EMBL/GenBank/DDBJ databases">
        <title>Comparative genomics reveals the genomic features of Rhizophagus irregularis, R. cerebriforme, R. diaphanum and Gigaspora rosea, and their symbiotic lifestyle signature.</title>
        <authorList>
            <person name="Morin E."/>
            <person name="San Clemente H."/>
            <person name="Chen E.C.H."/>
            <person name="De La Providencia I."/>
            <person name="Hainaut M."/>
            <person name="Kuo A."/>
            <person name="Kohler A."/>
            <person name="Murat C."/>
            <person name="Tang N."/>
            <person name="Roy S."/>
            <person name="Loubradou J."/>
            <person name="Henrissat B."/>
            <person name="Grigoriev I.V."/>
            <person name="Corradi N."/>
            <person name="Roux C."/>
            <person name="Martin F.M."/>
        </authorList>
    </citation>
    <scope>NUCLEOTIDE SEQUENCE [LARGE SCALE GENOMIC DNA]</scope>
    <source>
        <strain evidence="1 2">DAOM 227022</strain>
    </source>
</reference>
<gene>
    <name evidence="1" type="ORF">C1645_686852</name>
</gene>
<organism evidence="1 2">
    <name type="scientific">Glomus cerebriforme</name>
    <dbReference type="NCBI Taxonomy" id="658196"/>
    <lineage>
        <taxon>Eukaryota</taxon>
        <taxon>Fungi</taxon>
        <taxon>Fungi incertae sedis</taxon>
        <taxon>Mucoromycota</taxon>
        <taxon>Glomeromycotina</taxon>
        <taxon>Glomeromycetes</taxon>
        <taxon>Glomerales</taxon>
        <taxon>Glomeraceae</taxon>
        <taxon>Glomus</taxon>
    </lineage>
</organism>
<evidence type="ECO:0000313" key="2">
    <source>
        <dbReference type="Proteomes" id="UP000265703"/>
    </source>
</evidence>